<keyword evidence="5" id="KW-0804">Transcription</keyword>
<evidence type="ECO:0000313" key="13">
    <source>
        <dbReference type="Proteomes" id="UP000438429"/>
    </source>
</evidence>
<evidence type="ECO:0000256" key="5">
    <source>
        <dbReference type="ARBA" id="ARBA00023163"/>
    </source>
</evidence>
<dbReference type="InterPro" id="IPR018039">
    <property type="entry name" value="IF_conserved"/>
</dbReference>
<dbReference type="PROSITE" id="PS00226">
    <property type="entry name" value="IF_ROD_1"/>
    <property type="match status" value="1"/>
</dbReference>
<keyword evidence="1 7" id="KW-0403">Intermediate filament</keyword>
<comment type="caution">
    <text evidence="12">The sequence shown here is derived from an EMBL/GenBank/DDBJ whole genome shotgun (WGS) entry which is preliminary data.</text>
</comment>
<dbReference type="Pfam" id="PF17825">
    <property type="entry name" value="DUF5587"/>
    <property type="match status" value="2"/>
</dbReference>
<evidence type="ECO:0000256" key="9">
    <source>
        <dbReference type="SAM" id="MobiDB-lite"/>
    </source>
</evidence>
<dbReference type="FunFam" id="4.10.280.10:FF:000015">
    <property type="entry name" value="T-cell acute lymphocytic leukemia 1"/>
    <property type="match status" value="1"/>
</dbReference>
<dbReference type="SMART" id="SM01391">
    <property type="entry name" value="Filament"/>
    <property type="match status" value="1"/>
</dbReference>
<evidence type="ECO:0000256" key="1">
    <source>
        <dbReference type="ARBA" id="ARBA00022754"/>
    </source>
</evidence>
<accession>A0A6A4SLN0</accession>
<dbReference type="EMBL" id="VEVO01000012">
    <property type="protein sequence ID" value="KAF0034137.1"/>
    <property type="molecule type" value="Genomic_DNA"/>
</dbReference>
<dbReference type="GO" id="GO:0046983">
    <property type="term" value="F:protein dimerization activity"/>
    <property type="evidence" value="ECO:0007669"/>
    <property type="project" value="InterPro"/>
</dbReference>
<dbReference type="Gene3D" id="4.10.280.10">
    <property type="entry name" value="Helix-loop-helix DNA-binding domain"/>
    <property type="match status" value="1"/>
</dbReference>
<dbReference type="GO" id="GO:0000712">
    <property type="term" value="P:resolution of meiotic recombination intermediates"/>
    <property type="evidence" value="ECO:0007669"/>
    <property type="project" value="InterPro"/>
</dbReference>
<dbReference type="InterPro" id="IPR011598">
    <property type="entry name" value="bHLH_dom"/>
</dbReference>
<dbReference type="PANTHER" id="PTHR35668">
    <property type="entry name" value="PROTEIN SHORTAGE IN CHIASMATA 1 ORTHOLOG"/>
    <property type="match status" value="1"/>
</dbReference>
<dbReference type="InterPro" id="IPR002957">
    <property type="entry name" value="Keratin_I"/>
</dbReference>
<protein>
    <recommendedName>
        <fullName evidence="6">Stem cell protein</fullName>
    </recommendedName>
</protein>
<feature type="coiled-coil region" evidence="8">
    <location>
        <begin position="388"/>
        <end position="503"/>
    </location>
</feature>
<feature type="coiled-coil region" evidence="8">
    <location>
        <begin position="197"/>
        <end position="231"/>
    </location>
</feature>
<dbReference type="InterPro" id="IPR039008">
    <property type="entry name" value="IF_rod_dom"/>
</dbReference>
<evidence type="ECO:0000256" key="2">
    <source>
        <dbReference type="ARBA" id="ARBA00023015"/>
    </source>
</evidence>
<organism evidence="12 13">
    <name type="scientific">Scophthalmus maximus</name>
    <name type="common">Turbot</name>
    <name type="synonym">Psetta maxima</name>
    <dbReference type="NCBI Taxonomy" id="52904"/>
    <lineage>
        <taxon>Eukaryota</taxon>
        <taxon>Metazoa</taxon>
        <taxon>Chordata</taxon>
        <taxon>Craniata</taxon>
        <taxon>Vertebrata</taxon>
        <taxon>Euteleostomi</taxon>
        <taxon>Actinopterygii</taxon>
        <taxon>Neopterygii</taxon>
        <taxon>Teleostei</taxon>
        <taxon>Neoteleostei</taxon>
        <taxon>Acanthomorphata</taxon>
        <taxon>Carangaria</taxon>
        <taxon>Pleuronectiformes</taxon>
        <taxon>Pleuronectoidei</taxon>
        <taxon>Scophthalmidae</taxon>
        <taxon>Scophthalmus</taxon>
    </lineage>
</organism>
<dbReference type="Proteomes" id="UP000438429">
    <property type="component" value="Unassembled WGS sequence"/>
</dbReference>
<evidence type="ECO:0000259" key="10">
    <source>
        <dbReference type="PROSITE" id="PS50888"/>
    </source>
</evidence>
<evidence type="ECO:0000313" key="12">
    <source>
        <dbReference type="EMBL" id="KAF0034137.1"/>
    </source>
</evidence>
<feature type="compositionally biased region" description="Pro residues" evidence="9">
    <location>
        <begin position="1628"/>
        <end position="1641"/>
    </location>
</feature>
<gene>
    <name evidence="12" type="ORF">F2P81_014203</name>
</gene>
<feature type="region of interest" description="Disordered" evidence="9">
    <location>
        <begin position="1069"/>
        <end position="1088"/>
    </location>
</feature>
<feature type="compositionally biased region" description="Basic and acidic residues" evidence="9">
    <location>
        <begin position="1075"/>
        <end position="1087"/>
    </location>
</feature>
<dbReference type="PROSITE" id="PS50888">
    <property type="entry name" value="BHLH"/>
    <property type="match status" value="1"/>
</dbReference>
<dbReference type="SMART" id="SM00353">
    <property type="entry name" value="HLH"/>
    <property type="match status" value="1"/>
</dbReference>
<dbReference type="Gene3D" id="1.20.5.170">
    <property type="match status" value="1"/>
</dbReference>
<evidence type="ECO:0000256" key="7">
    <source>
        <dbReference type="RuleBase" id="RU000685"/>
    </source>
</evidence>
<feature type="region of interest" description="Disordered" evidence="9">
    <location>
        <begin position="1620"/>
        <end position="1642"/>
    </location>
</feature>
<dbReference type="GO" id="GO:0005198">
    <property type="term" value="F:structural molecule activity"/>
    <property type="evidence" value="ECO:0007669"/>
    <property type="project" value="InterPro"/>
</dbReference>
<sequence length="1957" mass="218535">MPPSLPEDIHYSPFGSPDRPHLLALHGYLDSEAMRPHISHRSDCIVPTLNGITVETAGALFPATPWDWTRPRWLRPDRESPASAAELTCEIWSGNSSRSHHQGRIPSKHPKRRSTEEHSSIMASTLSVRSYSVRQPSFSSMSVRDSGRSIHSKSPVPPLSSTLCLSRSVSMGNGLIMPGSGLSFNGLGGSASDKETMQGLNDRLANYLDKVRSLERSNAELEVRIKQLMLEKAPKGHDIEGMMAQAHAIGQEVRKKTLENARIMLEIDNAKLAADDFRVKWEAEAALCQSVERDCQALRRAKSDHDQLIGTLRGDLDSLKEELYFLKKNHDEEKSSLKARLTNEQVTVEVDAAQSPDLGATMAELRVQYEGITRKNKEEAETWYLKKLEAVQSEVKESNEALRCAQSELSERRRFLQALEVELDSLRKQVGVLEGNLGDTGHKYSVEMDRLQVSLSQLEDELSQLRLDMQRNKTDYEQLLRIKQNLEMEIATYRRLLEGEEISARPQMFSTIRYKALDYVFETTTTLKVKMSLLALPTPYLTGAHDLYPHAGKLPEVAYRTPWIRGKVISTCNLFVGGSVLEDLQVTKQPVNSPERFNLTPKEGKGDVEEEIPSSDPDSLKVIDQDEDLCESQTDGRCQEVFFKWTTDQMKPGNQNQELLLPEELVVVDYLPQFKRQLPTLKAKLSRLRTLPVADPLLISTGDAISEEMIFRCCASYEKPPGVHTSDTEMCAKIHEEFAKELLIKEESLLLPVVLDSFNLTTDNYTSFSSIYGLIDVAPELLDEQLPVLDVLHQGASVSVDISQYDLPDDPREESKTNGRLIDSDVIGRVVLPTDMELDVTLTLTPKTSHADLCPSTSELEKEELSPPKRQSLVSARARKEMETALWKAEKHPTSVVGFLLAEPQTSEAAVDFQPLSEAVKVLESEKQSFISAEGELQSEVRTGASQVYLCSIREFTESMRSESPPTREAKTEDFEKLSPEPDLFGYFLKSPTKKTPEAEAEDRPLQKEILANDPSQNSLLMQHINANIKEVKATTLKFSKPAAATTYTKDDISDVRFPKVSAAASAHKKITASGRDRGTEPPRVHATEQTVSYRHEIRDDHRHQPVTRRPPEKELDPLSSFMMLRSQQTTPVTAATQSSAGTPDSQCRAYRELLAVAQPCLSSARQLGLTFPAWGDFSGLAPDQTHFLLKQQEKMLCRERAHGTERVTDQELLFKQASLIHGLVTFKELLLKCDLSTALVYLTMAAEACSEPGLQQLVKRLQIILFLSHNNQEPDLKLQELQQLLAARLHSMTGQNNLEKILVILSVDSDDSRSTIINSLSQVAGAAITAVFPEENKTKLNSASVVGSVCDSVCTVVNEQHIGPDFPWDSFSLVVEYDHPGQSPWSTVCRERSIGHFTFNTSISDTEEEKASWCLEDNVPYVLFVTDKLLNRPLLLQTLESEFNMTVLERSLCPSMQMLGGSHHYAVITVDESTAIVIQEQEELDQEQASEGLVMRLTALSLQYNRCWLILHCPDIQGGGFSSEAFGNVVLVYSSLVLFGTKSKDLDVKVLIVSEVLEIAKWISQICFHCLTSSDRDPLGFLNRDWLTVMPSQLFSDTTALYTRIAVTNQPETQTVVAETNHQTSQPHPPPTTSHPPPEPICGQHNASFLFGAESEQDPGLAVYDENSSDFRLDLRSCSPGSLGVYLQNVPVRTSDELWRKEAEFSGLKSRAGAVGRVVRRVNDEWTLGPSPNLSGFINFLRTADDSPLRLDSTFSCSPVQQQPPEVHAQTYTYYDDNHVTRRPSTPTGLPLWGRGESSSDWLSDSNGMTAGSVKYGSNRWIGRERKRRGEAAGLAGTALLYGTMTRKVFTNTRERWRQHNVNTAFAELRKLIPTHPPEKKLSKNEILRLAMRYINFLVQLLESQSGQPASHSPTALLTFLKGNMEQLQSPPHTWALNSDTEAPSPGSSCDSAEAW</sequence>
<dbReference type="PROSITE" id="PS51842">
    <property type="entry name" value="IF_ROD_2"/>
    <property type="match status" value="1"/>
</dbReference>
<dbReference type="CDD" id="cd19707">
    <property type="entry name" value="bHLH_TS_TAL2"/>
    <property type="match status" value="1"/>
</dbReference>
<dbReference type="PRINTS" id="PR01248">
    <property type="entry name" value="TYPE1KERATIN"/>
</dbReference>
<keyword evidence="4" id="KW-0238">DNA-binding</keyword>
<dbReference type="GO" id="GO:0016887">
    <property type="term" value="F:ATP hydrolysis activity"/>
    <property type="evidence" value="ECO:0007669"/>
    <property type="project" value="InterPro"/>
</dbReference>
<name>A0A6A4SLN0_SCOMX</name>
<dbReference type="PANTHER" id="PTHR35668:SF1">
    <property type="entry name" value="PROTEIN SHORTAGE IN CHIASMATA 1 ORTHOLOG"/>
    <property type="match status" value="1"/>
</dbReference>
<evidence type="ECO:0000256" key="8">
    <source>
        <dbReference type="SAM" id="Coils"/>
    </source>
</evidence>
<evidence type="ECO:0000256" key="4">
    <source>
        <dbReference type="ARBA" id="ARBA00023125"/>
    </source>
</evidence>
<dbReference type="GO" id="GO:0000794">
    <property type="term" value="C:condensed nuclear chromosome"/>
    <property type="evidence" value="ECO:0007669"/>
    <property type="project" value="InterPro"/>
</dbReference>
<comment type="similarity">
    <text evidence="7">Belongs to the intermediate filament family.</text>
</comment>
<evidence type="ECO:0000256" key="6">
    <source>
        <dbReference type="ARBA" id="ARBA00075195"/>
    </source>
</evidence>
<feature type="region of interest" description="Disordered" evidence="9">
    <location>
        <begin position="851"/>
        <end position="874"/>
    </location>
</feature>
<dbReference type="GO" id="GO:0003697">
    <property type="term" value="F:single-stranded DNA binding"/>
    <property type="evidence" value="ECO:0007669"/>
    <property type="project" value="TreeGrafter"/>
</dbReference>
<evidence type="ECO:0000259" key="11">
    <source>
        <dbReference type="PROSITE" id="PS51842"/>
    </source>
</evidence>
<evidence type="ECO:0000256" key="3">
    <source>
        <dbReference type="ARBA" id="ARBA00023054"/>
    </source>
</evidence>
<feature type="region of interest" description="Disordered" evidence="9">
    <location>
        <begin position="93"/>
        <end position="121"/>
    </location>
</feature>
<feature type="compositionally biased region" description="Basic residues" evidence="9">
    <location>
        <begin position="98"/>
        <end position="112"/>
    </location>
</feature>
<dbReference type="SUPFAM" id="SSF47459">
    <property type="entry name" value="HLH, helix-loop-helix DNA-binding domain"/>
    <property type="match status" value="1"/>
</dbReference>
<proteinExistence type="inferred from homology"/>
<keyword evidence="3 8" id="KW-0175">Coiled coil</keyword>
<dbReference type="Gene3D" id="1.20.5.1160">
    <property type="entry name" value="Vasodilator-stimulated phosphoprotein"/>
    <property type="match status" value="1"/>
</dbReference>
<dbReference type="GO" id="GO:0005882">
    <property type="term" value="C:intermediate filament"/>
    <property type="evidence" value="ECO:0007669"/>
    <property type="project" value="UniProtKB-KW"/>
</dbReference>
<dbReference type="SUPFAM" id="SSF64593">
    <property type="entry name" value="Intermediate filament protein, coiled coil region"/>
    <property type="match status" value="2"/>
</dbReference>
<dbReference type="InterPro" id="IPR039991">
    <property type="entry name" value="SHOC1"/>
</dbReference>
<feature type="domain" description="BHLH" evidence="10">
    <location>
        <begin position="1847"/>
        <end position="1899"/>
    </location>
</feature>
<reference evidence="12 13" key="1">
    <citation type="submission" date="2019-06" db="EMBL/GenBank/DDBJ databases">
        <title>Draft genomes of female and male turbot (Scophthalmus maximus).</title>
        <authorList>
            <person name="Xu H."/>
            <person name="Xu X.-W."/>
            <person name="Shao C."/>
            <person name="Chen S."/>
        </authorList>
    </citation>
    <scope>NUCLEOTIDE SEQUENCE [LARGE SCALE GENOMIC DNA]</scope>
    <source>
        <strain evidence="12">Ysfricsl-2016a</strain>
        <tissue evidence="12">Blood</tissue>
    </source>
</reference>
<feature type="region of interest" description="Disordered" evidence="9">
    <location>
        <begin position="1931"/>
        <end position="1957"/>
    </location>
</feature>
<dbReference type="Gene3D" id="1.20.5.500">
    <property type="entry name" value="Single helix bin"/>
    <property type="match status" value="1"/>
</dbReference>
<feature type="region of interest" description="Disordered" evidence="9">
    <location>
        <begin position="592"/>
        <end position="621"/>
    </location>
</feature>
<dbReference type="InterPro" id="IPR036638">
    <property type="entry name" value="HLH_DNA-bd_sf"/>
</dbReference>
<feature type="domain" description="IF rod" evidence="11">
    <location>
        <begin position="193"/>
        <end position="504"/>
    </location>
</feature>
<dbReference type="Pfam" id="PF00010">
    <property type="entry name" value="HLH"/>
    <property type="match status" value="1"/>
</dbReference>
<dbReference type="Pfam" id="PF00038">
    <property type="entry name" value="Filament"/>
    <property type="match status" value="1"/>
</dbReference>
<keyword evidence="2" id="KW-0805">Transcription regulation</keyword>